<dbReference type="SUPFAM" id="SSF53756">
    <property type="entry name" value="UDP-Glycosyltransferase/glycogen phosphorylase"/>
    <property type="match status" value="1"/>
</dbReference>
<dbReference type="EMBL" id="NFLW01000030">
    <property type="protein sequence ID" value="OUQ65671.1"/>
    <property type="molecule type" value="Genomic_DNA"/>
</dbReference>
<dbReference type="AlphaFoldDB" id="A0A1Y4V6D6"/>
<organism evidence="2 3">
    <name type="scientific">Bacteroides xylanisolvens</name>
    <dbReference type="NCBI Taxonomy" id="371601"/>
    <lineage>
        <taxon>Bacteria</taxon>
        <taxon>Pseudomonadati</taxon>
        <taxon>Bacteroidota</taxon>
        <taxon>Bacteroidia</taxon>
        <taxon>Bacteroidales</taxon>
        <taxon>Bacteroidaceae</taxon>
        <taxon>Bacteroides</taxon>
    </lineage>
</organism>
<dbReference type="Gene3D" id="3.40.50.2000">
    <property type="entry name" value="Glycogen Phosphorylase B"/>
    <property type="match status" value="2"/>
</dbReference>
<dbReference type="RefSeq" id="WP_087318530.1">
    <property type="nucleotide sequence ID" value="NZ_CAKOCS010000043.1"/>
</dbReference>
<reference evidence="3" key="1">
    <citation type="submission" date="2017-04" db="EMBL/GenBank/DDBJ databases">
        <title>Function of individual gut microbiota members based on whole genome sequencing of pure cultures obtained from chicken caecum.</title>
        <authorList>
            <person name="Medvecky M."/>
            <person name="Cejkova D."/>
            <person name="Polansky O."/>
            <person name="Karasova D."/>
            <person name="Kubasova T."/>
            <person name="Cizek A."/>
            <person name="Rychlik I."/>
        </authorList>
    </citation>
    <scope>NUCLEOTIDE SEQUENCE [LARGE SCALE GENOMIC DNA]</scope>
    <source>
        <strain evidence="3">An109</strain>
    </source>
</reference>
<dbReference type="Proteomes" id="UP000196036">
    <property type="component" value="Unassembled WGS sequence"/>
</dbReference>
<evidence type="ECO:0000259" key="1">
    <source>
        <dbReference type="Pfam" id="PF00534"/>
    </source>
</evidence>
<evidence type="ECO:0000313" key="3">
    <source>
        <dbReference type="Proteomes" id="UP000196036"/>
    </source>
</evidence>
<dbReference type="Pfam" id="PF00534">
    <property type="entry name" value="Glycos_transf_1"/>
    <property type="match status" value="1"/>
</dbReference>
<evidence type="ECO:0000313" key="2">
    <source>
        <dbReference type="EMBL" id="OUQ65671.1"/>
    </source>
</evidence>
<comment type="caution">
    <text evidence="2">The sequence shown here is derived from an EMBL/GenBank/DDBJ whole genome shotgun (WGS) entry which is preliminary data.</text>
</comment>
<dbReference type="PANTHER" id="PTHR46401:SF8">
    <property type="entry name" value="BLL6006 PROTEIN"/>
    <property type="match status" value="1"/>
</dbReference>
<name>A0A1Y4V6D6_9BACE</name>
<sequence length="370" mass="43339">MSKKKISWVTPDYFLDVDIPIVPNLLDEYDIIWIILFPWRNNRYKEEDLSKYAEKYNNLSIFCVHSKYFRYDPRTFFVYRKILKLIERSQANLIYFNIVLDNPLLYSLFKWLPKDKCVITAHDGSIKSIMGSVTKLMFRKCYPNCKYVNMFSESQAALFKINYPGPEIFVIPLALKDFGVPNVTLRNDCVSFVSFGTMHAEKNIQLIIEAANQLFEEGVRNFKVSINGVWRISDTPNQLIRYPEIFEIRNTLIPNNDIPNLFCSNHYAIYAYKEMSQSGAVKVAFNYYTPVIVSDLPGFKDEVEENINGYFFKSENIDSLKDVMRKCIDKTTEDYNALVGRMRDNIDRKYSVKALLPKYKAMFSKVLNDE</sequence>
<dbReference type="InterPro" id="IPR001296">
    <property type="entry name" value="Glyco_trans_1"/>
</dbReference>
<protein>
    <recommendedName>
        <fullName evidence="1">Glycosyl transferase family 1 domain-containing protein</fullName>
    </recommendedName>
</protein>
<feature type="domain" description="Glycosyl transferase family 1" evidence="1">
    <location>
        <begin position="192"/>
        <end position="334"/>
    </location>
</feature>
<accession>A0A1Y4V6D6</accession>
<proteinExistence type="predicted"/>
<dbReference type="GO" id="GO:0016757">
    <property type="term" value="F:glycosyltransferase activity"/>
    <property type="evidence" value="ECO:0007669"/>
    <property type="project" value="InterPro"/>
</dbReference>
<dbReference type="PANTHER" id="PTHR46401">
    <property type="entry name" value="GLYCOSYLTRANSFERASE WBBK-RELATED"/>
    <property type="match status" value="1"/>
</dbReference>
<gene>
    <name evidence="2" type="ORF">B5E52_14915</name>
</gene>